<dbReference type="GO" id="GO:0030295">
    <property type="term" value="F:protein kinase activator activity"/>
    <property type="evidence" value="ECO:0007669"/>
    <property type="project" value="TreeGrafter"/>
</dbReference>
<dbReference type="Gene3D" id="1.10.287.130">
    <property type="match status" value="1"/>
</dbReference>
<dbReference type="InterPro" id="IPR007891">
    <property type="entry name" value="CHASE3"/>
</dbReference>
<dbReference type="GO" id="GO:0007234">
    <property type="term" value="P:osmosensory signaling via phosphorelay pathway"/>
    <property type="evidence" value="ECO:0007669"/>
    <property type="project" value="TreeGrafter"/>
</dbReference>
<dbReference type="Pfam" id="PF13426">
    <property type="entry name" value="PAS_9"/>
    <property type="match status" value="1"/>
</dbReference>
<dbReference type="PROSITE" id="PS50112">
    <property type="entry name" value="PAS"/>
    <property type="match status" value="1"/>
</dbReference>
<dbReference type="InterPro" id="IPR003661">
    <property type="entry name" value="HisK_dim/P_dom"/>
</dbReference>
<dbReference type="GO" id="GO:0000156">
    <property type="term" value="F:phosphorelay response regulator activity"/>
    <property type="evidence" value="ECO:0007669"/>
    <property type="project" value="TreeGrafter"/>
</dbReference>
<dbReference type="NCBIfam" id="TIGR00229">
    <property type="entry name" value="sensory_box"/>
    <property type="match status" value="1"/>
</dbReference>
<protein>
    <recommendedName>
        <fullName evidence="2">histidine kinase</fullName>
        <ecNumber evidence="2">2.7.13.3</ecNumber>
    </recommendedName>
</protein>
<evidence type="ECO:0000256" key="1">
    <source>
        <dbReference type="ARBA" id="ARBA00000085"/>
    </source>
</evidence>
<evidence type="ECO:0000256" key="8">
    <source>
        <dbReference type="SAM" id="Phobius"/>
    </source>
</evidence>
<dbReference type="CDD" id="cd00130">
    <property type="entry name" value="PAS"/>
    <property type="match status" value="1"/>
</dbReference>
<evidence type="ECO:0000259" key="9">
    <source>
        <dbReference type="PROSITE" id="PS50109"/>
    </source>
</evidence>
<feature type="transmembrane region" description="Helical" evidence="8">
    <location>
        <begin position="200"/>
        <end position="219"/>
    </location>
</feature>
<feature type="transmembrane region" description="Helical" evidence="8">
    <location>
        <begin position="21"/>
        <end position="42"/>
    </location>
</feature>
<evidence type="ECO:0000256" key="7">
    <source>
        <dbReference type="ARBA" id="ARBA00023136"/>
    </source>
</evidence>
<dbReference type="InterPro" id="IPR036890">
    <property type="entry name" value="HATPase_C_sf"/>
</dbReference>
<keyword evidence="8" id="KW-0812">Transmembrane</keyword>
<dbReference type="EC" id="2.7.13.3" evidence="2"/>
<dbReference type="InterPro" id="IPR036097">
    <property type="entry name" value="HisK_dim/P_sf"/>
</dbReference>
<evidence type="ECO:0000259" key="10">
    <source>
        <dbReference type="PROSITE" id="PS50112"/>
    </source>
</evidence>
<dbReference type="Gene3D" id="3.30.450.20">
    <property type="entry name" value="PAS domain"/>
    <property type="match status" value="1"/>
</dbReference>
<dbReference type="Pfam" id="PF00512">
    <property type="entry name" value="HisKA"/>
    <property type="match status" value="1"/>
</dbReference>
<dbReference type="PANTHER" id="PTHR42878">
    <property type="entry name" value="TWO-COMPONENT HISTIDINE KINASE"/>
    <property type="match status" value="1"/>
</dbReference>
<evidence type="ECO:0000256" key="4">
    <source>
        <dbReference type="ARBA" id="ARBA00022679"/>
    </source>
</evidence>
<dbReference type="SUPFAM" id="SSF55785">
    <property type="entry name" value="PYP-like sensor domain (PAS domain)"/>
    <property type="match status" value="1"/>
</dbReference>
<dbReference type="PRINTS" id="PR00344">
    <property type="entry name" value="BCTRLSENSOR"/>
</dbReference>
<dbReference type="PANTHER" id="PTHR42878:SF15">
    <property type="entry name" value="BACTERIOPHYTOCHROME"/>
    <property type="match status" value="1"/>
</dbReference>
<dbReference type="AlphaFoldDB" id="A0A951UNN5"/>
<dbReference type="InterPro" id="IPR003594">
    <property type="entry name" value="HATPase_dom"/>
</dbReference>
<keyword evidence="6" id="KW-0902">Two-component regulatory system</keyword>
<dbReference type="Gene3D" id="3.30.565.10">
    <property type="entry name" value="Histidine kinase-like ATPase, C-terminal domain"/>
    <property type="match status" value="1"/>
</dbReference>
<dbReference type="EMBL" id="JAHHHD010000024">
    <property type="protein sequence ID" value="MBW4660680.1"/>
    <property type="molecule type" value="Genomic_DNA"/>
</dbReference>
<gene>
    <name evidence="11" type="ORF">KME15_18560</name>
</gene>
<dbReference type="SUPFAM" id="SSF47384">
    <property type="entry name" value="Homodimeric domain of signal transducing histidine kinase"/>
    <property type="match status" value="1"/>
</dbReference>
<dbReference type="InterPro" id="IPR035965">
    <property type="entry name" value="PAS-like_dom_sf"/>
</dbReference>
<dbReference type="SMART" id="SM00388">
    <property type="entry name" value="HisKA"/>
    <property type="match status" value="1"/>
</dbReference>
<keyword evidence="7 8" id="KW-0472">Membrane</keyword>
<dbReference type="SUPFAM" id="SSF55874">
    <property type="entry name" value="ATPase domain of HSP90 chaperone/DNA topoisomerase II/histidine kinase"/>
    <property type="match status" value="1"/>
</dbReference>
<dbReference type="SMART" id="SM00091">
    <property type="entry name" value="PAS"/>
    <property type="match status" value="1"/>
</dbReference>
<dbReference type="InterPro" id="IPR050351">
    <property type="entry name" value="BphY/WalK/GraS-like"/>
</dbReference>
<feature type="domain" description="PAS" evidence="10">
    <location>
        <begin position="236"/>
        <end position="290"/>
    </location>
</feature>
<keyword evidence="5" id="KW-0418">Kinase</keyword>
<evidence type="ECO:0000256" key="6">
    <source>
        <dbReference type="ARBA" id="ARBA00023012"/>
    </source>
</evidence>
<name>A0A951UNN5_9CYAN</name>
<evidence type="ECO:0000256" key="5">
    <source>
        <dbReference type="ARBA" id="ARBA00022777"/>
    </source>
</evidence>
<keyword evidence="4" id="KW-0808">Transferase</keyword>
<dbReference type="CDD" id="cd19410">
    <property type="entry name" value="HK9-like_sensor"/>
    <property type="match status" value="1"/>
</dbReference>
<dbReference type="Pfam" id="PF05227">
    <property type="entry name" value="CHASE3"/>
    <property type="match status" value="1"/>
</dbReference>
<reference evidence="11" key="2">
    <citation type="journal article" date="2022" name="Microbiol. Resour. Announc.">
        <title>Metagenome Sequencing to Explore Phylogenomics of Terrestrial Cyanobacteria.</title>
        <authorList>
            <person name="Ward R.D."/>
            <person name="Stajich J.E."/>
            <person name="Johansen J.R."/>
            <person name="Huntemann M."/>
            <person name="Clum A."/>
            <person name="Foster B."/>
            <person name="Foster B."/>
            <person name="Roux S."/>
            <person name="Palaniappan K."/>
            <person name="Varghese N."/>
            <person name="Mukherjee S."/>
            <person name="Reddy T.B.K."/>
            <person name="Daum C."/>
            <person name="Copeland A."/>
            <person name="Chen I.A."/>
            <person name="Ivanova N.N."/>
            <person name="Kyrpides N.C."/>
            <person name="Shapiro N."/>
            <person name="Eloe-Fadrosh E.A."/>
            <person name="Pietrasiak N."/>
        </authorList>
    </citation>
    <scope>NUCLEOTIDE SEQUENCE</scope>
    <source>
        <strain evidence="11">UHER 2000/2452</strain>
    </source>
</reference>
<dbReference type="InterPro" id="IPR005467">
    <property type="entry name" value="His_kinase_dom"/>
</dbReference>
<dbReference type="Pfam" id="PF02518">
    <property type="entry name" value="HATPase_c"/>
    <property type="match status" value="1"/>
</dbReference>
<proteinExistence type="predicted"/>
<dbReference type="Proteomes" id="UP000757435">
    <property type="component" value="Unassembled WGS sequence"/>
</dbReference>
<evidence type="ECO:0000313" key="11">
    <source>
        <dbReference type="EMBL" id="MBW4660680.1"/>
    </source>
</evidence>
<comment type="caution">
    <text evidence="11">The sequence shown here is derived from an EMBL/GenBank/DDBJ whole genome shotgun (WGS) entry which is preliminary data.</text>
</comment>
<reference evidence="11" key="1">
    <citation type="submission" date="2021-05" db="EMBL/GenBank/DDBJ databases">
        <authorList>
            <person name="Pietrasiak N."/>
            <person name="Ward R."/>
            <person name="Stajich J.E."/>
            <person name="Kurbessoian T."/>
        </authorList>
    </citation>
    <scope>NUCLEOTIDE SEQUENCE</scope>
    <source>
        <strain evidence="11">UHER 2000/2452</strain>
    </source>
</reference>
<evidence type="ECO:0000313" key="12">
    <source>
        <dbReference type="Proteomes" id="UP000757435"/>
    </source>
</evidence>
<evidence type="ECO:0000256" key="2">
    <source>
        <dbReference type="ARBA" id="ARBA00012438"/>
    </source>
</evidence>
<dbReference type="InterPro" id="IPR004358">
    <property type="entry name" value="Sig_transdc_His_kin-like_C"/>
</dbReference>
<organism evidence="11 12">
    <name type="scientific">Drouetiella hepatica Uher 2000/2452</name>
    <dbReference type="NCBI Taxonomy" id="904376"/>
    <lineage>
        <taxon>Bacteria</taxon>
        <taxon>Bacillati</taxon>
        <taxon>Cyanobacteriota</taxon>
        <taxon>Cyanophyceae</taxon>
        <taxon>Oculatellales</taxon>
        <taxon>Oculatellaceae</taxon>
        <taxon>Drouetiella</taxon>
    </lineage>
</organism>
<dbReference type="SMART" id="SM00387">
    <property type="entry name" value="HATPase_c"/>
    <property type="match status" value="1"/>
</dbReference>
<accession>A0A951UNN5</accession>
<comment type="catalytic activity">
    <reaction evidence="1">
        <text>ATP + protein L-histidine = ADP + protein N-phospho-L-histidine.</text>
        <dbReference type="EC" id="2.7.13.3"/>
    </reaction>
</comment>
<dbReference type="GO" id="GO:0016020">
    <property type="term" value="C:membrane"/>
    <property type="evidence" value="ECO:0007669"/>
    <property type="project" value="UniProtKB-SubCell"/>
</dbReference>
<evidence type="ECO:0000256" key="3">
    <source>
        <dbReference type="ARBA" id="ARBA00022553"/>
    </source>
</evidence>
<dbReference type="GO" id="GO:0000155">
    <property type="term" value="F:phosphorelay sensor kinase activity"/>
    <property type="evidence" value="ECO:0007669"/>
    <property type="project" value="InterPro"/>
</dbReference>
<sequence>MYKIPGKGLTNFWAKLPTRQRAAIVIAIPAVCIAITLAGWIWSRDSNLMVQQQSDSTEQVIVESNTLLLEMLNAETGARGYIITRNEDFLAPYNQAIEQVPIELQKLDALLPDDTSAQSQRLQTISQMSQQRLDIVTEAIRLIQNQTSSDSSQIIQRVFEGKVAMDQLRSAIGEFQADERALLEQYKSDKNNVQQFTNTLLWSAVLVSIMGTGSALFLFSNLDQELRTRERLLRESRSMLQAIATHVVDGVIILDDDREIELFNPTASKMFGYEAIEVKGKRLNMLFADPILKSYEEDKKRRFVGSQQSKTMGLRKVGSPFPAEISISDLQVEDRLIVIIRDISVFEDAQAKLQSRADELVRLASVLAQTNNTLEDRNKELEQFAYVASHDLKAPLRAIANLSEWIEEDLSGQLPPENQHQMKLLRGRVMRMEALINGLLEYSRVGRSKTPVETVNVNDLIVEVLDSLDPPQLFNIKIQSNMPQFKTKRILLRQVFANLIGNAINHHPRADGSIDISCREQDKFYEFAVLDDGSGIAPEYHERIFTIFQTLQPRDTKESTGIGLAIVKKIVETEGGMIWVESQVDKGATFYFTWLKESLPFPIET</sequence>
<keyword evidence="3" id="KW-0597">Phosphoprotein</keyword>
<dbReference type="PROSITE" id="PS50109">
    <property type="entry name" value="HIS_KIN"/>
    <property type="match status" value="1"/>
</dbReference>
<feature type="domain" description="Histidine kinase" evidence="9">
    <location>
        <begin position="387"/>
        <end position="598"/>
    </location>
</feature>
<keyword evidence="8" id="KW-1133">Transmembrane helix</keyword>
<dbReference type="CDD" id="cd00082">
    <property type="entry name" value="HisKA"/>
    <property type="match status" value="1"/>
</dbReference>
<dbReference type="InterPro" id="IPR000014">
    <property type="entry name" value="PAS"/>
</dbReference>